<dbReference type="InterPro" id="IPR020846">
    <property type="entry name" value="MFS_dom"/>
</dbReference>
<keyword evidence="2 6" id="KW-0812">Transmembrane</keyword>
<dbReference type="PROSITE" id="PS50850">
    <property type="entry name" value="MFS"/>
    <property type="match status" value="1"/>
</dbReference>
<feature type="transmembrane region" description="Helical" evidence="6">
    <location>
        <begin position="387"/>
        <end position="407"/>
    </location>
</feature>
<evidence type="ECO:0000256" key="2">
    <source>
        <dbReference type="ARBA" id="ARBA00022692"/>
    </source>
</evidence>
<feature type="region of interest" description="Disordered" evidence="5">
    <location>
        <begin position="251"/>
        <end position="283"/>
    </location>
</feature>
<feature type="transmembrane region" description="Helical" evidence="6">
    <location>
        <begin position="117"/>
        <end position="135"/>
    </location>
</feature>
<dbReference type="CDD" id="cd17364">
    <property type="entry name" value="MFS_PhT"/>
    <property type="match status" value="1"/>
</dbReference>
<feature type="transmembrane region" description="Helical" evidence="6">
    <location>
        <begin position="182"/>
        <end position="207"/>
    </location>
</feature>
<feature type="transmembrane region" description="Helical" evidence="6">
    <location>
        <begin position="41"/>
        <end position="65"/>
    </location>
</feature>
<dbReference type="EMBL" id="SSOP01000292">
    <property type="protein sequence ID" value="KAB5589283.1"/>
    <property type="molecule type" value="Genomic_DNA"/>
</dbReference>
<keyword evidence="4 6" id="KW-0472">Membrane</keyword>
<feature type="transmembrane region" description="Helical" evidence="6">
    <location>
        <begin position="141"/>
        <end position="161"/>
    </location>
</feature>
<gene>
    <name evidence="8" type="ORF">CTheo_7267</name>
</gene>
<feature type="transmembrane region" description="Helical" evidence="6">
    <location>
        <begin position="219"/>
        <end position="237"/>
    </location>
</feature>
<evidence type="ECO:0000256" key="5">
    <source>
        <dbReference type="SAM" id="MobiDB-lite"/>
    </source>
</evidence>
<keyword evidence="3 6" id="KW-1133">Transmembrane helix</keyword>
<dbReference type="AlphaFoldDB" id="A0A5N5QCM5"/>
<evidence type="ECO:0000259" key="7">
    <source>
        <dbReference type="PROSITE" id="PS50850"/>
    </source>
</evidence>
<protein>
    <submittedName>
        <fullName evidence="8">Inorganic phosphate transporter C8E4,01c</fullName>
    </submittedName>
</protein>
<evidence type="ECO:0000313" key="8">
    <source>
        <dbReference type="EMBL" id="KAB5589283.1"/>
    </source>
</evidence>
<accession>A0A5N5QCM5</accession>
<evidence type="ECO:0000313" key="9">
    <source>
        <dbReference type="Proteomes" id="UP000383932"/>
    </source>
</evidence>
<dbReference type="InterPro" id="IPR005828">
    <property type="entry name" value="MFS_sugar_transport-like"/>
</dbReference>
<evidence type="ECO:0000256" key="4">
    <source>
        <dbReference type="ARBA" id="ARBA00023136"/>
    </source>
</evidence>
<evidence type="ECO:0000256" key="1">
    <source>
        <dbReference type="ARBA" id="ARBA00004141"/>
    </source>
</evidence>
<keyword evidence="9" id="KW-1185">Reference proteome</keyword>
<feature type="transmembrane region" description="Helical" evidence="6">
    <location>
        <begin position="85"/>
        <end position="105"/>
    </location>
</feature>
<dbReference type="GO" id="GO:0016020">
    <property type="term" value="C:membrane"/>
    <property type="evidence" value="ECO:0007669"/>
    <property type="project" value="UniProtKB-SubCell"/>
</dbReference>
<sequence>MTTQPAAATPAVAPTGNRLVAGLEECEQDDRLPFVLNRSEVRLLVIAGIGFFLDAYDLFIINQVALMLQFRYYGGGHLPSGLEGFIKAGANIGSVIGQFLFGYLADAFGRKAVYGKELMTIIFATILCISVPAYIGSDGVLIWIGVFRIVLGIGVGGDYPMSASITGDRASIRKRGTMLTYVFANQGWGSFVGSLITMAVLACYKTAMDKNGQVYKVDAVWRIVVGVSLIPAFGTLYQRLTLPESTRFSKTRKTEADEAQKEAEKEKELQKANIDTSSSEQSSVQAEVSGLKKKAHIHEFLEYMSEWRHAKLLIGTALSWFLVDIAFYGINLNTSVVLQQIGFDGAGNNAWHKIFRIATGNLIITALGFVPGYYVTVLTVEWLGRKWIQIQGFIMSSVFIAILAAKFHTLSSAAFIVCFALMQFFFNFGANATTYMYPAELFPTRYRAFAHGISAASGKAGAILASLAFNALSKKIGTPAVLWIFVGCNLLGALVTLVCLPEVRGRDPDAIELAEQREARAKATISA</sequence>
<comment type="caution">
    <text evidence="8">The sequence shown here is derived from an EMBL/GenBank/DDBJ whole genome shotgun (WGS) entry which is preliminary data.</text>
</comment>
<evidence type="ECO:0000256" key="3">
    <source>
        <dbReference type="ARBA" id="ARBA00022989"/>
    </source>
</evidence>
<dbReference type="PROSITE" id="PS00216">
    <property type="entry name" value="SUGAR_TRANSPORT_1"/>
    <property type="match status" value="1"/>
</dbReference>
<feature type="transmembrane region" description="Helical" evidence="6">
    <location>
        <begin position="312"/>
        <end position="330"/>
    </location>
</feature>
<organism evidence="8 9">
    <name type="scientific">Ceratobasidium theobromae</name>
    <dbReference type="NCBI Taxonomy" id="1582974"/>
    <lineage>
        <taxon>Eukaryota</taxon>
        <taxon>Fungi</taxon>
        <taxon>Dikarya</taxon>
        <taxon>Basidiomycota</taxon>
        <taxon>Agaricomycotina</taxon>
        <taxon>Agaricomycetes</taxon>
        <taxon>Cantharellales</taxon>
        <taxon>Ceratobasidiaceae</taxon>
        <taxon>Ceratobasidium</taxon>
    </lineage>
</organism>
<proteinExistence type="predicted"/>
<reference evidence="8 9" key="1">
    <citation type="journal article" date="2019" name="Fungal Biol. Biotechnol.">
        <title>Draft genome sequence of fastidious pathogen Ceratobasidium theobromae, which causes vascular-streak dieback in Theobroma cacao.</title>
        <authorList>
            <person name="Ali S.S."/>
            <person name="Asman A."/>
            <person name="Shao J."/>
            <person name="Firmansyah A.P."/>
            <person name="Susilo A.W."/>
            <person name="Rosmana A."/>
            <person name="McMahon P."/>
            <person name="Junaid M."/>
            <person name="Guest D."/>
            <person name="Kheng T.Y."/>
            <person name="Meinhardt L.W."/>
            <person name="Bailey B.A."/>
        </authorList>
    </citation>
    <scope>NUCLEOTIDE SEQUENCE [LARGE SCALE GENOMIC DNA]</scope>
    <source>
        <strain evidence="8 9">CT2</strain>
    </source>
</reference>
<dbReference type="Proteomes" id="UP000383932">
    <property type="component" value="Unassembled WGS sequence"/>
</dbReference>
<feature type="transmembrane region" description="Helical" evidence="6">
    <location>
        <begin position="449"/>
        <end position="469"/>
    </location>
</feature>
<feature type="domain" description="Major facilitator superfamily (MFS) profile" evidence="7">
    <location>
        <begin position="43"/>
        <end position="504"/>
    </location>
</feature>
<dbReference type="Gene3D" id="1.20.1250.20">
    <property type="entry name" value="MFS general substrate transporter like domains"/>
    <property type="match status" value="2"/>
</dbReference>
<feature type="transmembrane region" description="Helical" evidence="6">
    <location>
        <begin position="481"/>
        <end position="500"/>
    </location>
</feature>
<name>A0A5N5QCM5_9AGAM</name>
<feature type="compositionally biased region" description="Basic and acidic residues" evidence="5">
    <location>
        <begin position="252"/>
        <end position="270"/>
    </location>
</feature>
<dbReference type="GO" id="GO:0022857">
    <property type="term" value="F:transmembrane transporter activity"/>
    <property type="evidence" value="ECO:0007669"/>
    <property type="project" value="InterPro"/>
</dbReference>
<dbReference type="Pfam" id="PF00083">
    <property type="entry name" value="Sugar_tr"/>
    <property type="match status" value="1"/>
</dbReference>
<feature type="transmembrane region" description="Helical" evidence="6">
    <location>
        <begin position="354"/>
        <end position="375"/>
    </location>
</feature>
<dbReference type="OrthoDB" id="433512at2759"/>
<dbReference type="PANTHER" id="PTHR24064">
    <property type="entry name" value="SOLUTE CARRIER FAMILY 22 MEMBER"/>
    <property type="match status" value="1"/>
</dbReference>
<dbReference type="InterPro" id="IPR005829">
    <property type="entry name" value="Sugar_transporter_CS"/>
</dbReference>
<feature type="transmembrane region" description="Helical" evidence="6">
    <location>
        <begin position="413"/>
        <end position="437"/>
    </location>
</feature>
<dbReference type="SUPFAM" id="SSF103473">
    <property type="entry name" value="MFS general substrate transporter"/>
    <property type="match status" value="1"/>
</dbReference>
<comment type="subcellular location">
    <subcellularLocation>
        <location evidence="1">Membrane</location>
        <topology evidence="1">Multi-pass membrane protein</topology>
    </subcellularLocation>
</comment>
<dbReference type="InterPro" id="IPR036259">
    <property type="entry name" value="MFS_trans_sf"/>
</dbReference>
<evidence type="ECO:0000256" key="6">
    <source>
        <dbReference type="SAM" id="Phobius"/>
    </source>
</evidence>